<dbReference type="EMBL" id="AK241623">
    <property type="protein sequence ID" value="BAH01068.1"/>
    <property type="molecule type" value="mRNA"/>
</dbReference>
<protein>
    <submittedName>
        <fullName evidence="2">cDNA, clone: J065186P07, full insert sequence</fullName>
    </submittedName>
</protein>
<keyword evidence="1" id="KW-1133">Transmembrane helix</keyword>
<reference evidence="2" key="1">
    <citation type="submission" date="2006-10" db="EMBL/GenBank/DDBJ databases">
        <title>Oryza sativa full length cDNA.</title>
        <authorList>
            <person name="Kikuchi S."/>
        </authorList>
    </citation>
    <scope>NUCLEOTIDE SEQUENCE</scope>
    <source>
        <tissue evidence="2">Callus</tissue>
    </source>
</reference>
<dbReference type="AlphaFoldDB" id="B7F8X0"/>
<evidence type="ECO:0000256" key="1">
    <source>
        <dbReference type="SAM" id="Phobius"/>
    </source>
</evidence>
<feature type="transmembrane region" description="Helical" evidence="1">
    <location>
        <begin position="38"/>
        <end position="58"/>
    </location>
</feature>
<sequence>MPGQFNCQNTEEEGAFFGDYRKVRFNTPWSSMSLVSPFYLSTWLGIFELCAFVVVQLHHRYDFREEIKLVYYKY</sequence>
<evidence type="ECO:0000313" key="2">
    <source>
        <dbReference type="EMBL" id="BAH01068.1"/>
    </source>
</evidence>
<name>B7F8X0_ORYSJ</name>
<keyword evidence="1" id="KW-0812">Transmembrane</keyword>
<organism evidence="2">
    <name type="scientific">Oryza sativa subsp. japonica</name>
    <name type="common">Rice</name>
    <dbReference type="NCBI Taxonomy" id="39947"/>
    <lineage>
        <taxon>Eukaryota</taxon>
        <taxon>Viridiplantae</taxon>
        <taxon>Streptophyta</taxon>
        <taxon>Embryophyta</taxon>
        <taxon>Tracheophyta</taxon>
        <taxon>Spermatophyta</taxon>
        <taxon>Magnoliopsida</taxon>
        <taxon>Liliopsida</taxon>
        <taxon>Poales</taxon>
        <taxon>Poaceae</taxon>
        <taxon>BOP clade</taxon>
        <taxon>Oryzoideae</taxon>
        <taxon>Oryzeae</taxon>
        <taxon>Oryzinae</taxon>
        <taxon>Oryza</taxon>
        <taxon>Oryza sativa</taxon>
    </lineage>
</organism>
<proteinExistence type="evidence at transcript level"/>
<keyword evidence="1" id="KW-0472">Membrane</keyword>
<accession>B7F8X0</accession>